<comment type="catalytic activity">
    <reaction evidence="8">
        <text>N-terminal L-seryl-L-prolyl-L-lysyl-[protein] + 3 S-adenosyl-L-methionine = N-terminal N,N,N-trimethyl-L-seryl-L-prolyl-L-lysyl-[protein] + 3 S-adenosyl-L-homocysteine + 3 H(+)</text>
        <dbReference type="Rhea" id="RHEA:54724"/>
        <dbReference type="Rhea" id="RHEA-COMP:13789"/>
        <dbReference type="Rhea" id="RHEA-COMP:13973"/>
        <dbReference type="ChEBI" id="CHEBI:15378"/>
        <dbReference type="ChEBI" id="CHEBI:57856"/>
        <dbReference type="ChEBI" id="CHEBI:59789"/>
        <dbReference type="ChEBI" id="CHEBI:138061"/>
        <dbReference type="ChEBI" id="CHEBI:138317"/>
        <dbReference type="EC" id="2.1.1.244"/>
    </reaction>
</comment>
<proteinExistence type="inferred from homology"/>
<evidence type="ECO:0000313" key="13">
    <source>
        <dbReference type="Proteomes" id="UP000749559"/>
    </source>
</evidence>
<dbReference type="InterPro" id="IPR029063">
    <property type="entry name" value="SAM-dependent_MTases_sf"/>
</dbReference>
<evidence type="ECO:0000256" key="5">
    <source>
        <dbReference type="ARBA" id="ARBA00039112"/>
    </source>
</evidence>
<gene>
    <name evidence="12" type="ORF">OFUS_LOCUS12192</name>
</gene>
<dbReference type="GO" id="GO:0032259">
    <property type="term" value="P:methylation"/>
    <property type="evidence" value="ECO:0007669"/>
    <property type="project" value="UniProtKB-KW"/>
</dbReference>
<dbReference type="CDD" id="cd02440">
    <property type="entry name" value="AdoMet_MTases"/>
    <property type="match status" value="1"/>
</dbReference>
<dbReference type="AlphaFoldDB" id="A0A8J1U0Y3"/>
<feature type="region of interest" description="Disordered" evidence="11">
    <location>
        <begin position="1"/>
        <end position="72"/>
    </location>
</feature>
<comment type="catalytic activity">
    <reaction evidence="9">
        <text>N-terminal L-prolyl-L-prolyl-L-lysyl-[protein] + 2 S-adenosyl-L-methionine = N-terminal N,N-dimethyl-L-prolyl-L-prolyl-L-lysyl-[protein] + 2 S-adenosyl-L-homocysteine + 2 H(+)</text>
        <dbReference type="Rhea" id="RHEA:54736"/>
        <dbReference type="Rhea" id="RHEA-COMP:13787"/>
        <dbReference type="Rhea" id="RHEA-COMP:13974"/>
        <dbReference type="ChEBI" id="CHEBI:15378"/>
        <dbReference type="ChEBI" id="CHEBI:57856"/>
        <dbReference type="ChEBI" id="CHEBI:59789"/>
        <dbReference type="ChEBI" id="CHEBI:138059"/>
        <dbReference type="ChEBI" id="CHEBI:138318"/>
        <dbReference type="EC" id="2.1.1.244"/>
    </reaction>
</comment>
<reference evidence="12" key="1">
    <citation type="submission" date="2022-03" db="EMBL/GenBank/DDBJ databases">
        <authorList>
            <person name="Martin C."/>
        </authorList>
    </citation>
    <scope>NUCLEOTIDE SEQUENCE</scope>
</reference>
<comment type="catalytic activity">
    <reaction evidence="10">
        <text>N-terminal L-alanyl-L-prolyl-L-lysyl-[protein] + 3 S-adenosyl-L-methionine = N-terminal N,N,N-trimethyl-L-alanyl-L-prolyl-L-lysyl-[protein] + 3 S-adenosyl-L-homocysteine + 3 H(+)</text>
        <dbReference type="Rhea" id="RHEA:54712"/>
        <dbReference type="Rhea" id="RHEA-COMP:13785"/>
        <dbReference type="Rhea" id="RHEA-COMP:13971"/>
        <dbReference type="ChEBI" id="CHEBI:15378"/>
        <dbReference type="ChEBI" id="CHEBI:57856"/>
        <dbReference type="ChEBI" id="CHEBI:59789"/>
        <dbReference type="ChEBI" id="CHEBI:138057"/>
        <dbReference type="ChEBI" id="CHEBI:138315"/>
        <dbReference type="EC" id="2.1.1.244"/>
    </reaction>
</comment>
<protein>
    <recommendedName>
        <fullName evidence="6">Alpha N-terminal protein methyltransferase 1</fullName>
        <ecNumber evidence="5">2.1.1.244</ecNumber>
    </recommendedName>
    <alternativeName>
        <fullName evidence="7">X-Pro-Lys N-terminal protein methyltransferase 1</fullName>
    </alternativeName>
</protein>
<comment type="caution">
    <text evidence="12">The sequence shown here is derived from an EMBL/GenBank/DDBJ whole genome shotgun (WGS) entry which is preliminary data.</text>
</comment>
<accession>A0A8J1U0Y3</accession>
<dbReference type="GO" id="GO:0071885">
    <property type="term" value="F:N-terminal protein N-methyltransferase activity"/>
    <property type="evidence" value="ECO:0007669"/>
    <property type="project" value="UniProtKB-EC"/>
</dbReference>
<evidence type="ECO:0000256" key="4">
    <source>
        <dbReference type="ARBA" id="ARBA00022691"/>
    </source>
</evidence>
<evidence type="ECO:0000256" key="11">
    <source>
        <dbReference type="SAM" id="MobiDB-lite"/>
    </source>
</evidence>
<comment type="similarity">
    <text evidence="1">Belongs to the methyltransferase superfamily. NTM1 family.</text>
</comment>
<dbReference type="PANTHER" id="PTHR12753:SF0">
    <property type="entry name" value="ALPHA N-TERMINAL PROTEIN METHYLTRANSFERASE 1"/>
    <property type="match status" value="1"/>
</dbReference>
<evidence type="ECO:0000313" key="12">
    <source>
        <dbReference type="EMBL" id="CAH1786264.1"/>
    </source>
</evidence>
<keyword evidence="2" id="KW-0489">Methyltransferase</keyword>
<keyword evidence="13" id="KW-1185">Reference proteome</keyword>
<evidence type="ECO:0000256" key="2">
    <source>
        <dbReference type="ARBA" id="ARBA00022603"/>
    </source>
</evidence>
<evidence type="ECO:0000256" key="7">
    <source>
        <dbReference type="ARBA" id="ARBA00043129"/>
    </source>
</evidence>
<organism evidence="12 13">
    <name type="scientific">Owenia fusiformis</name>
    <name type="common">Polychaete worm</name>
    <dbReference type="NCBI Taxonomy" id="6347"/>
    <lineage>
        <taxon>Eukaryota</taxon>
        <taxon>Metazoa</taxon>
        <taxon>Spiralia</taxon>
        <taxon>Lophotrochozoa</taxon>
        <taxon>Annelida</taxon>
        <taxon>Polychaeta</taxon>
        <taxon>Sedentaria</taxon>
        <taxon>Canalipalpata</taxon>
        <taxon>Sabellida</taxon>
        <taxon>Oweniida</taxon>
        <taxon>Oweniidae</taxon>
        <taxon>Owenia</taxon>
    </lineage>
</organism>
<sequence>MADVCDQIENSLKVESSSDISSNSSEVNTQNDNKNNDQRQELEEDKASSNGSFNSKSDCSHDEPSLNPAPGQEKILNETIGAKKEDNDILPQNGNSNNPLYEDAKSYWQTVPPTVDGMLGGFARISTTDIAGSNKFLRSFIKGPKAKTKTRCVVDCGCGIGRITKRLLLQYFDKVDMVEQDTKFITEARTFLGDGAKKVDNFFNCGLQDFEPVAERYDVIWCQWVLGHLSDDDFVQFFRRCREGLAEDGVIIIKENVTGCHSPEFDKQDSSFTRPKSALVELINKSGCTIIKQEKQKNFPKSIFDVWMFALM</sequence>
<dbReference type="OrthoDB" id="1298661at2759"/>
<dbReference type="EC" id="2.1.1.244" evidence="5"/>
<feature type="compositionally biased region" description="Basic and acidic residues" evidence="11">
    <location>
        <begin position="34"/>
        <end position="47"/>
    </location>
</feature>
<dbReference type="Gene3D" id="3.40.50.150">
    <property type="entry name" value="Vaccinia Virus protein VP39"/>
    <property type="match status" value="1"/>
</dbReference>
<evidence type="ECO:0000256" key="6">
    <source>
        <dbReference type="ARBA" id="ARBA00039449"/>
    </source>
</evidence>
<dbReference type="Pfam" id="PF05891">
    <property type="entry name" value="Methyltransf_PK"/>
    <property type="match status" value="1"/>
</dbReference>
<dbReference type="FunFam" id="3.40.50.150:FF:000025">
    <property type="entry name" value="N-terminal Xaa-Pro-Lys N-methyltransferase 1"/>
    <property type="match status" value="1"/>
</dbReference>
<name>A0A8J1U0Y3_OWEFU</name>
<keyword evidence="3" id="KW-0808">Transferase</keyword>
<evidence type="ECO:0000256" key="10">
    <source>
        <dbReference type="ARBA" id="ARBA00048167"/>
    </source>
</evidence>
<dbReference type="Proteomes" id="UP000749559">
    <property type="component" value="Unassembled WGS sequence"/>
</dbReference>
<feature type="compositionally biased region" description="Polar residues" evidence="11">
    <location>
        <begin position="48"/>
        <end position="57"/>
    </location>
</feature>
<keyword evidence="4" id="KW-0949">S-adenosyl-L-methionine</keyword>
<dbReference type="InterPro" id="IPR008576">
    <property type="entry name" value="MeTrfase_NTM1"/>
</dbReference>
<evidence type="ECO:0000256" key="1">
    <source>
        <dbReference type="ARBA" id="ARBA00009059"/>
    </source>
</evidence>
<dbReference type="SUPFAM" id="SSF53335">
    <property type="entry name" value="S-adenosyl-L-methionine-dependent methyltransferases"/>
    <property type="match status" value="1"/>
</dbReference>
<dbReference type="PANTHER" id="PTHR12753">
    <property type="entry name" value="AD-003 - RELATED"/>
    <property type="match status" value="1"/>
</dbReference>
<dbReference type="GO" id="GO:0005737">
    <property type="term" value="C:cytoplasm"/>
    <property type="evidence" value="ECO:0007669"/>
    <property type="project" value="TreeGrafter"/>
</dbReference>
<evidence type="ECO:0000256" key="3">
    <source>
        <dbReference type="ARBA" id="ARBA00022679"/>
    </source>
</evidence>
<dbReference type="EMBL" id="CAIIXF020000006">
    <property type="protein sequence ID" value="CAH1786264.1"/>
    <property type="molecule type" value="Genomic_DNA"/>
</dbReference>
<evidence type="ECO:0000256" key="8">
    <source>
        <dbReference type="ARBA" id="ARBA00047306"/>
    </source>
</evidence>
<evidence type="ECO:0000256" key="9">
    <source>
        <dbReference type="ARBA" id="ARBA00047885"/>
    </source>
</evidence>